<sequence length="168" mass="17924">MRGLVRRRLPDRLQAGTAAGAEPSRSGGSILGRASDDLSRLYTGKALIRDYINATLGFDTLGAAVSIDPKNLMRMFGPRGNPRLGNLSAVLRELNRREAVHLKVEPERLAGWRPKPDDLGTPNILNIAGPGSIARPAARGDVSSVVISSDALSELGPHPAPFISADHY</sequence>
<dbReference type="HOGENOM" id="CLU_1584748_0_0_5"/>
<keyword evidence="3" id="KW-1185">Reference proteome</keyword>
<evidence type="ECO:0000256" key="1">
    <source>
        <dbReference type="SAM" id="MobiDB-lite"/>
    </source>
</evidence>
<organism evidence="2 3">
    <name type="scientific">Nitrobacter hamburgensis (strain DSM 10229 / NCIMB 13809 / X14)</name>
    <dbReference type="NCBI Taxonomy" id="323097"/>
    <lineage>
        <taxon>Bacteria</taxon>
        <taxon>Pseudomonadati</taxon>
        <taxon>Pseudomonadota</taxon>
        <taxon>Alphaproteobacteria</taxon>
        <taxon>Hyphomicrobiales</taxon>
        <taxon>Nitrobacteraceae</taxon>
        <taxon>Nitrobacter</taxon>
    </lineage>
</organism>
<protein>
    <submittedName>
        <fullName evidence="2">Uncharacterized protein</fullName>
    </submittedName>
</protein>
<dbReference type="AlphaFoldDB" id="Q1QFT4"/>
<evidence type="ECO:0000313" key="2">
    <source>
        <dbReference type="EMBL" id="ABE64913.1"/>
    </source>
</evidence>
<dbReference type="EMBL" id="CP000320">
    <property type="protein sequence ID" value="ABE64913.1"/>
    <property type="molecule type" value="Genomic_DNA"/>
</dbReference>
<reference evidence="3" key="1">
    <citation type="submission" date="2006-03" db="EMBL/GenBank/DDBJ databases">
        <title>Complete sequence of plasmid 1 of Nitrobacter hamburgensis X14.</title>
        <authorList>
            <consortium name="US DOE Joint Genome Institute"/>
            <person name="Copeland A."/>
            <person name="Lucas S."/>
            <person name="Lapidus A."/>
            <person name="Barry K."/>
            <person name="Detter J.C."/>
            <person name="Glavina del Rio T."/>
            <person name="Hammon N."/>
            <person name="Israni S."/>
            <person name="Dalin E."/>
            <person name="Tice H."/>
            <person name="Pitluck S."/>
            <person name="Chain P."/>
            <person name="Malfatti S."/>
            <person name="Shin M."/>
            <person name="Vergez L."/>
            <person name="Schmutz J."/>
            <person name="Larimer F."/>
            <person name="Land M."/>
            <person name="Hauser L."/>
            <person name="Kyrpides N."/>
            <person name="Ivanova N."/>
            <person name="Ward B."/>
            <person name="Arp D."/>
            <person name="Klotz M."/>
            <person name="Stein L."/>
            <person name="O'Mullan G."/>
            <person name="Starkenburg S."/>
            <person name="Sayavedra L."/>
            <person name="Poret-Peterson A.T."/>
            <person name="Gentry M.E."/>
            <person name="Bruce D."/>
            <person name="Richardson P."/>
        </authorList>
    </citation>
    <scope>NUCLEOTIDE SEQUENCE [LARGE SCALE GENOMIC DNA]</scope>
    <source>
        <strain evidence="3">DSM 10229 / NCIMB 13809 / X14</strain>
        <plasmid evidence="3">Plasmid pNITHX1</plasmid>
    </source>
</reference>
<dbReference type="KEGG" id="nha:Nham_4314"/>
<evidence type="ECO:0000313" key="3">
    <source>
        <dbReference type="Proteomes" id="UP000001953"/>
    </source>
</evidence>
<name>Q1QFT4_NITHX</name>
<accession>Q1QFT4</accession>
<keyword evidence="2" id="KW-0614">Plasmid</keyword>
<geneLocation type="plasmid" evidence="3">
    <name>pNITHX1</name>
</geneLocation>
<proteinExistence type="predicted"/>
<dbReference type="Proteomes" id="UP000001953">
    <property type="component" value="Plasmid 1"/>
</dbReference>
<feature type="region of interest" description="Disordered" evidence="1">
    <location>
        <begin position="1"/>
        <end position="31"/>
    </location>
</feature>
<gene>
    <name evidence="2" type="ordered locus">Nham_4314</name>
</gene>